<sequence>MSRRTMARTFLVVTIAVAVGGCTGGEPSAGTNGTPSPSTQGKTLPYGGAPKVEHPLPASVLSGDPCQEGLTTQQLTEALGTPSAGRKKEVPVLGSTCTWDNDASGAQVSVGYTTKVPDGLSAVYSNTKKQAKLWRELPPIQGFPAVAGSTFDATAKDGFCQVSVGITDQLTTDIGLTLGETKRGTSDPCDVAARIADMVVTNLRQKAGT</sequence>
<comment type="caution">
    <text evidence="3">The sequence shown here is derived from an EMBL/GenBank/DDBJ whole genome shotgun (WGS) entry which is preliminary data.</text>
</comment>
<proteinExistence type="predicted"/>
<dbReference type="Pfam" id="PF12079">
    <property type="entry name" value="DUF3558"/>
    <property type="match status" value="1"/>
</dbReference>
<feature type="compositionally biased region" description="Polar residues" evidence="1">
    <location>
        <begin position="29"/>
        <end position="42"/>
    </location>
</feature>
<feature type="signal peptide" evidence="2">
    <location>
        <begin position="1"/>
        <end position="18"/>
    </location>
</feature>
<dbReference type="PROSITE" id="PS51257">
    <property type="entry name" value="PROKAR_LIPOPROTEIN"/>
    <property type="match status" value="1"/>
</dbReference>
<evidence type="ECO:0000256" key="2">
    <source>
        <dbReference type="SAM" id="SignalP"/>
    </source>
</evidence>
<dbReference type="EMBL" id="PDJK01000002">
    <property type="protein sequence ID" value="PFG47463.1"/>
    <property type="molecule type" value="Genomic_DNA"/>
</dbReference>
<feature type="region of interest" description="Disordered" evidence="1">
    <location>
        <begin position="25"/>
        <end position="48"/>
    </location>
</feature>
<name>A0A2A9F935_9PSEU</name>
<dbReference type="InterPro" id="IPR024520">
    <property type="entry name" value="DUF3558"/>
</dbReference>
<organism evidence="3 4">
    <name type="scientific">Amycolatopsis sulphurea</name>
    <dbReference type="NCBI Taxonomy" id="76022"/>
    <lineage>
        <taxon>Bacteria</taxon>
        <taxon>Bacillati</taxon>
        <taxon>Actinomycetota</taxon>
        <taxon>Actinomycetes</taxon>
        <taxon>Pseudonocardiales</taxon>
        <taxon>Pseudonocardiaceae</taxon>
        <taxon>Amycolatopsis</taxon>
    </lineage>
</organism>
<protein>
    <submittedName>
        <fullName evidence="3">Uncharacterized protein DUF3558</fullName>
    </submittedName>
</protein>
<accession>A0A2A9F935</accession>
<dbReference type="Proteomes" id="UP000243542">
    <property type="component" value="Unassembled WGS sequence"/>
</dbReference>
<feature type="chain" id="PRO_5038988531" evidence="2">
    <location>
        <begin position="19"/>
        <end position="209"/>
    </location>
</feature>
<evidence type="ECO:0000313" key="3">
    <source>
        <dbReference type="EMBL" id="PFG47463.1"/>
    </source>
</evidence>
<reference evidence="3 4" key="1">
    <citation type="submission" date="2017-10" db="EMBL/GenBank/DDBJ databases">
        <title>Sequencing the genomes of 1000 actinobacteria strains.</title>
        <authorList>
            <person name="Klenk H.-P."/>
        </authorList>
    </citation>
    <scope>NUCLEOTIDE SEQUENCE [LARGE SCALE GENOMIC DNA]</scope>
    <source>
        <strain evidence="3 4">DSM 46092</strain>
    </source>
</reference>
<keyword evidence="2" id="KW-0732">Signal</keyword>
<evidence type="ECO:0000313" key="4">
    <source>
        <dbReference type="Proteomes" id="UP000243542"/>
    </source>
</evidence>
<evidence type="ECO:0000256" key="1">
    <source>
        <dbReference type="SAM" id="MobiDB-lite"/>
    </source>
</evidence>
<dbReference type="AlphaFoldDB" id="A0A2A9F935"/>
<keyword evidence="4" id="KW-1185">Reference proteome</keyword>
<gene>
    <name evidence="3" type="ORF">ATK36_2507</name>
</gene>